<evidence type="ECO:0000259" key="1">
    <source>
        <dbReference type="PROSITE" id="PS50931"/>
    </source>
</evidence>
<dbReference type="PANTHER" id="PTHR38431">
    <property type="entry name" value="BLL2305 PROTEIN"/>
    <property type="match status" value="1"/>
</dbReference>
<sequence>MEVSTSNVEIRPEIEVSLVINGKKLDEELAKALDLMDLKGSLHKAAKTMGSSYFRLLKRISELEEAAGRRIVERKGKSLVLTDFGRMLLSMYKEELKKARGWSFERRSGYDARIASSHCMGVEIIASMLRRKYNVDVRFVGSSGGLALLMLDEADIAGIHLRGRIEDHLSRYWLENRVKVYRGYIREVGFVSRDFSNIDSLKEGIIKGNARMINRNLGSGTRLLLDDFLRKIVGDPSKLKGYEMEVRSHLEVVKAISSGKADFGLAVRYFADLYGLKFIKIAEENYDFVVKKDSMKKPAVLSFIDILRSEKFSNAIKKIKGYKVPEDIGRELV</sequence>
<dbReference type="Pfam" id="PF00126">
    <property type="entry name" value="HTH_1"/>
    <property type="match status" value="1"/>
</dbReference>
<feature type="domain" description="HTH lysR-type" evidence="1">
    <location>
        <begin position="58"/>
        <end position="82"/>
    </location>
</feature>
<dbReference type="OrthoDB" id="31371at2157"/>
<dbReference type="InterPro" id="IPR000847">
    <property type="entry name" value="LysR_HTH_N"/>
</dbReference>
<dbReference type="GO" id="GO:0003700">
    <property type="term" value="F:DNA-binding transcription factor activity"/>
    <property type="evidence" value="ECO:0007669"/>
    <property type="project" value="InterPro"/>
</dbReference>
<evidence type="ECO:0000313" key="3">
    <source>
        <dbReference type="Proteomes" id="UP000277582"/>
    </source>
</evidence>
<dbReference type="Pfam" id="PF12727">
    <property type="entry name" value="PBP_like"/>
    <property type="match status" value="1"/>
</dbReference>
<name>A0A429GJX3_9CREN</name>
<dbReference type="SUPFAM" id="SSF53850">
    <property type="entry name" value="Periplasmic binding protein-like II"/>
    <property type="match status" value="1"/>
</dbReference>
<dbReference type="PANTHER" id="PTHR38431:SF1">
    <property type="entry name" value="BLL2305 PROTEIN"/>
    <property type="match status" value="1"/>
</dbReference>
<reference evidence="2 3" key="1">
    <citation type="submission" date="2018-10" db="EMBL/GenBank/DDBJ databases">
        <title>Co-occurring genomic capacity for anaerobic methane metabolism and dissimilatory sulfite reduction discovered in the Korarchaeota.</title>
        <authorList>
            <person name="Mckay L.J."/>
            <person name="Dlakic M."/>
            <person name="Fields M.W."/>
            <person name="Delmont T.O."/>
            <person name="Eren A.M."/>
            <person name="Jay Z.J."/>
            <person name="Klingelsmith K.B."/>
            <person name="Rusch D.B."/>
            <person name="Inskeep W.P."/>
        </authorList>
    </citation>
    <scope>NUCLEOTIDE SEQUENCE [LARGE SCALE GENOMIC DNA]</scope>
    <source>
        <strain evidence="2 3">MDKW</strain>
    </source>
</reference>
<evidence type="ECO:0000313" key="2">
    <source>
        <dbReference type="EMBL" id="RSN74120.1"/>
    </source>
</evidence>
<keyword evidence="3" id="KW-1185">Reference proteome</keyword>
<organism evidence="2 3">
    <name type="scientific">Candidatus Methanodesulfokora washburnensis</name>
    <dbReference type="NCBI Taxonomy" id="2478471"/>
    <lineage>
        <taxon>Archaea</taxon>
        <taxon>Thermoproteota</taxon>
        <taxon>Candidatus Korarchaeia</taxon>
        <taxon>Candidatus Korarchaeia incertae sedis</taxon>
        <taxon>Candidatus Methanodesulfokora</taxon>
    </lineage>
</organism>
<dbReference type="EMBL" id="RCOS01000100">
    <property type="protein sequence ID" value="RSN74120.1"/>
    <property type="molecule type" value="Genomic_DNA"/>
</dbReference>
<dbReference type="PROSITE" id="PS50931">
    <property type="entry name" value="HTH_LYSR"/>
    <property type="match status" value="1"/>
</dbReference>
<dbReference type="Proteomes" id="UP000277582">
    <property type="component" value="Unassembled WGS sequence"/>
</dbReference>
<protein>
    <submittedName>
        <fullName evidence="2">LysR family transcriptional regulator</fullName>
    </submittedName>
</protein>
<proteinExistence type="predicted"/>
<comment type="caution">
    <text evidence="2">The sequence shown here is derived from an EMBL/GenBank/DDBJ whole genome shotgun (WGS) entry which is preliminary data.</text>
</comment>
<dbReference type="InterPro" id="IPR036388">
    <property type="entry name" value="WH-like_DNA-bd_sf"/>
</dbReference>
<dbReference type="InterPro" id="IPR024370">
    <property type="entry name" value="PBP_domain"/>
</dbReference>
<dbReference type="Gene3D" id="1.10.10.10">
    <property type="entry name" value="Winged helix-like DNA-binding domain superfamily/Winged helix DNA-binding domain"/>
    <property type="match status" value="1"/>
</dbReference>
<gene>
    <name evidence="2" type="ORF">D6D85_08775</name>
</gene>
<dbReference type="InterPro" id="IPR036390">
    <property type="entry name" value="WH_DNA-bd_sf"/>
</dbReference>
<dbReference type="RefSeq" id="WP_125671622.1">
    <property type="nucleotide sequence ID" value="NZ_RCOS01000100.1"/>
</dbReference>
<dbReference type="AlphaFoldDB" id="A0A429GJX3"/>
<dbReference type="SUPFAM" id="SSF46785">
    <property type="entry name" value="Winged helix' DNA-binding domain"/>
    <property type="match status" value="1"/>
</dbReference>
<accession>A0A429GJX3</accession>